<dbReference type="AlphaFoldDB" id="A0A1G2K5M2"/>
<dbReference type="InterPro" id="IPR024728">
    <property type="entry name" value="PolY_HhH_motif"/>
</dbReference>
<comment type="similarity">
    <text evidence="1">Belongs to the DNA polymerase type-Y family.</text>
</comment>
<dbReference type="InterPro" id="IPR022880">
    <property type="entry name" value="DNApol_IV"/>
</dbReference>
<dbReference type="Gene3D" id="3.30.70.270">
    <property type="match status" value="1"/>
</dbReference>
<dbReference type="InterPro" id="IPR043128">
    <property type="entry name" value="Rev_trsase/Diguanyl_cyclase"/>
</dbReference>
<dbReference type="GO" id="GO:0006281">
    <property type="term" value="P:DNA repair"/>
    <property type="evidence" value="ECO:0007669"/>
    <property type="project" value="InterPro"/>
</dbReference>
<evidence type="ECO:0000259" key="2">
    <source>
        <dbReference type="PROSITE" id="PS50173"/>
    </source>
</evidence>
<dbReference type="SUPFAM" id="SSF56672">
    <property type="entry name" value="DNA/RNA polymerases"/>
    <property type="match status" value="1"/>
</dbReference>
<dbReference type="InterPro" id="IPR043502">
    <property type="entry name" value="DNA/RNA_pol_sf"/>
</dbReference>
<feature type="domain" description="UmuC" evidence="2">
    <location>
        <begin position="9"/>
        <end position="200"/>
    </location>
</feature>
<sequence length="259" mass="28807">MDYREERIIAHIDMDAFFASVEERANSDVRGKPVVVGADPKGGNGRGVVSTANYKARAYGIHSAQPIARAWRFSEEARKKGSESAIFLPVDFLLYGRVSKHLMEILHSYSGAMEEASIDEAYLDISFVWNYKKAENLARKIKEKIKYEEGITASVGIGPNKLIAKIASGMEKPDGLTVVLPERVQPFLAPLPIREIPGIGPKTAEMLYGKKIFLVQDLRKISEAELYEWLGEWGLSLYEKARGLDTSPVCEGEEIKTIG</sequence>
<dbReference type="PANTHER" id="PTHR11076">
    <property type="entry name" value="DNA REPAIR POLYMERASE UMUC / TRANSFERASE FAMILY MEMBER"/>
    <property type="match status" value="1"/>
</dbReference>
<dbReference type="Proteomes" id="UP000177152">
    <property type="component" value="Unassembled WGS sequence"/>
</dbReference>
<protein>
    <recommendedName>
        <fullName evidence="2">UmuC domain-containing protein</fullName>
    </recommendedName>
</protein>
<dbReference type="Gene3D" id="3.40.1170.60">
    <property type="match status" value="1"/>
</dbReference>
<dbReference type="InterPro" id="IPR050116">
    <property type="entry name" value="DNA_polymerase-Y"/>
</dbReference>
<dbReference type="GO" id="GO:0042276">
    <property type="term" value="P:error-prone translesion synthesis"/>
    <property type="evidence" value="ECO:0007669"/>
    <property type="project" value="TreeGrafter"/>
</dbReference>
<gene>
    <name evidence="3" type="ORF">A2633_03645</name>
</gene>
<evidence type="ECO:0000313" key="3">
    <source>
        <dbReference type="EMBL" id="OGZ94726.1"/>
    </source>
</evidence>
<dbReference type="NCBIfam" id="NF002677">
    <property type="entry name" value="PRK02406.1"/>
    <property type="match status" value="1"/>
</dbReference>
<reference evidence="3 4" key="1">
    <citation type="journal article" date="2016" name="Nat. Commun.">
        <title>Thousands of microbial genomes shed light on interconnected biogeochemical processes in an aquifer system.</title>
        <authorList>
            <person name="Anantharaman K."/>
            <person name="Brown C.T."/>
            <person name="Hug L.A."/>
            <person name="Sharon I."/>
            <person name="Castelle C.J."/>
            <person name="Probst A.J."/>
            <person name="Thomas B.C."/>
            <person name="Singh A."/>
            <person name="Wilkins M.J."/>
            <person name="Karaoz U."/>
            <person name="Brodie E.L."/>
            <person name="Williams K.H."/>
            <person name="Hubbard S.S."/>
            <person name="Banfield J.F."/>
        </authorList>
    </citation>
    <scope>NUCLEOTIDE SEQUENCE [LARGE SCALE GENOMIC DNA]</scope>
</reference>
<dbReference type="CDD" id="cd03586">
    <property type="entry name" value="PolY_Pol_IV_kappa"/>
    <property type="match status" value="1"/>
</dbReference>
<dbReference type="GO" id="GO:0003887">
    <property type="term" value="F:DNA-directed DNA polymerase activity"/>
    <property type="evidence" value="ECO:0007669"/>
    <property type="project" value="InterPro"/>
</dbReference>
<dbReference type="InterPro" id="IPR001126">
    <property type="entry name" value="UmuC"/>
</dbReference>
<comment type="caution">
    <text evidence="3">The sequence shown here is derived from an EMBL/GenBank/DDBJ whole genome shotgun (WGS) entry which is preliminary data.</text>
</comment>
<dbReference type="Pfam" id="PF00817">
    <property type="entry name" value="IMS"/>
    <property type="match status" value="1"/>
</dbReference>
<dbReference type="EMBL" id="MHQC01000030">
    <property type="protein sequence ID" value="OGZ94726.1"/>
    <property type="molecule type" value="Genomic_DNA"/>
</dbReference>
<dbReference type="Pfam" id="PF11798">
    <property type="entry name" value="IMS_HHH"/>
    <property type="match status" value="1"/>
</dbReference>
<organism evidence="3 4">
    <name type="scientific">Candidatus Sungbacteria bacterium RIFCSPHIGHO2_01_FULL_47_32</name>
    <dbReference type="NCBI Taxonomy" id="1802264"/>
    <lineage>
        <taxon>Bacteria</taxon>
        <taxon>Candidatus Sungiibacteriota</taxon>
    </lineage>
</organism>
<evidence type="ECO:0000313" key="4">
    <source>
        <dbReference type="Proteomes" id="UP000177152"/>
    </source>
</evidence>
<name>A0A1G2K5M2_9BACT</name>
<dbReference type="Gene3D" id="1.10.150.20">
    <property type="entry name" value="5' to 3' exonuclease, C-terminal subdomain"/>
    <property type="match status" value="1"/>
</dbReference>
<feature type="non-terminal residue" evidence="3">
    <location>
        <position position="259"/>
    </location>
</feature>
<dbReference type="PROSITE" id="PS50173">
    <property type="entry name" value="UMUC"/>
    <property type="match status" value="1"/>
</dbReference>
<evidence type="ECO:0000256" key="1">
    <source>
        <dbReference type="ARBA" id="ARBA00010945"/>
    </source>
</evidence>
<accession>A0A1G2K5M2</accession>
<dbReference type="PANTHER" id="PTHR11076:SF33">
    <property type="entry name" value="DNA POLYMERASE KAPPA"/>
    <property type="match status" value="1"/>
</dbReference>
<proteinExistence type="inferred from homology"/>